<dbReference type="Proteomes" id="UP000276133">
    <property type="component" value="Unassembled WGS sequence"/>
</dbReference>
<gene>
    <name evidence="1" type="ORF">BpHYR1_013774</name>
</gene>
<reference evidence="1 2" key="1">
    <citation type="journal article" date="2018" name="Sci. Rep.">
        <title>Genomic signatures of local adaptation to the degree of environmental predictability in rotifers.</title>
        <authorList>
            <person name="Franch-Gras L."/>
            <person name="Hahn C."/>
            <person name="Garcia-Roger E.M."/>
            <person name="Carmona M.J."/>
            <person name="Serra M."/>
            <person name="Gomez A."/>
        </authorList>
    </citation>
    <scope>NUCLEOTIDE SEQUENCE [LARGE SCALE GENOMIC DNA]</scope>
    <source>
        <strain evidence="1">HYR1</strain>
    </source>
</reference>
<dbReference type="AlphaFoldDB" id="A0A3M7RAH0"/>
<organism evidence="1 2">
    <name type="scientific">Brachionus plicatilis</name>
    <name type="common">Marine rotifer</name>
    <name type="synonym">Brachionus muelleri</name>
    <dbReference type="NCBI Taxonomy" id="10195"/>
    <lineage>
        <taxon>Eukaryota</taxon>
        <taxon>Metazoa</taxon>
        <taxon>Spiralia</taxon>
        <taxon>Gnathifera</taxon>
        <taxon>Rotifera</taxon>
        <taxon>Eurotatoria</taxon>
        <taxon>Monogononta</taxon>
        <taxon>Pseudotrocha</taxon>
        <taxon>Ploima</taxon>
        <taxon>Brachionidae</taxon>
        <taxon>Brachionus</taxon>
    </lineage>
</organism>
<dbReference type="EMBL" id="REGN01003816">
    <property type="protein sequence ID" value="RNA20592.1"/>
    <property type="molecule type" value="Genomic_DNA"/>
</dbReference>
<comment type="caution">
    <text evidence="1">The sequence shown here is derived from an EMBL/GenBank/DDBJ whole genome shotgun (WGS) entry which is preliminary data.</text>
</comment>
<protein>
    <submittedName>
        <fullName evidence="1">Uncharacterized protein</fullName>
    </submittedName>
</protein>
<evidence type="ECO:0000313" key="1">
    <source>
        <dbReference type="EMBL" id="RNA20592.1"/>
    </source>
</evidence>
<evidence type="ECO:0000313" key="2">
    <source>
        <dbReference type="Proteomes" id="UP000276133"/>
    </source>
</evidence>
<accession>A0A3M7RAH0</accession>
<proteinExistence type="predicted"/>
<name>A0A3M7RAH0_BRAPC</name>
<sequence>MMRINSKFRYITINGPSDKLNKYEELFVSIHHFTKASTGQGSKKMPTGSTTITLLSDLISKFR</sequence>
<keyword evidence="2" id="KW-1185">Reference proteome</keyword>